<feature type="region of interest" description="Disordered" evidence="1">
    <location>
        <begin position="1"/>
        <end position="22"/>
    </location>
</feature>
<keyword evidence="3" id="KW-1185">Reference proteome</keyword>
<comment type="caution">
    <text evidence="2">The sequence shown here is derived from an EMBL/GenBank/DDBJ whole genome shotgun (WGS) entry which is preliminary data.</text>
</comment>
<proteinExistence type="predicted"/>
<feature type="compositionally biased region" description="Basic and acidic residues" evidence="1">
    <location>
        <begin position="69"/>
        <end position="79"/>
    </location>
</feature>
<accession>A0ABQ9VS77</accession>
<feature type="compositionally biased region" description="Polar residues" evidence="1">
    <location>
        <begin position="110"/>
        <end position="127"/>
    </location>
</feature>
<evidence type="ECO:0000313" key="2">
    <source>
        <dbReference type="EMBL" id="KAK2112233.1"/>
    </source>
</evidence>
<dbReference type="Proteomes" id="UP001266305">
    <property type="component" value="Unassembled WGS sequence"/>
</dbReference>
<name>A0ABQ9VS77_SAGOE</name>
<reference evidence="2 3" key="1">
    <citation type="submission" date="2023-05" db="EMBL/GenBank/DDBJ databases">
        <title>B98-5 Cell Line De Novo Hybrid Assembly: An Optical Mapping Approach.</title>
        <authorList>
            <person name="Kananen K."/>
            <person name="Auerbach J.A."/>
            <person name="Kautto E."/>
            <person name="Blachly J.S."/>
        </authorList>
    </citation>
    <scope>NUCLEOTIDE SEQUENCE [LARGE SCALE GENOMIC DNA]</scope>
    <source>
        <strain evidence="2">B95-8</strain>
        <tissue evidence="2">Cell line</tissue>
    </source>
</reference>
<protein>
    <submittedName>
        <fullName evidence="2">Uncharacterized protein</fullName>
    </submittedName>
</protein>
<organism evidence="2 3">
    <name type="scientific">Saguinus oedipus</name>
    <name type="common">Cotton-top tamarin</name>
    <name type="synonym">Oedipomidas oedipus</name>
    <dbReference type="NCBI Taxonomy" id="9490"/>
    <lineage>
        <taxon>Eukaryota</taxon>
        <taxon>Metazoa</taxon>
        <taxon>Chordata</taxon>
        <taxon>Craniata</taxon>
        <taxon>Vertebrata</taxon>
        <taxon>Euteleostomi</taxon>
        <taxon>Mammalia</taxon>
        <taxon>Eutheria</taxon>
        <taxon>Euarchontoglires</taxon>
        <taxon>Primates</taxon>
        <taxon>Haplorrhini</taxon>
        <taxon>Platyrrhini</taxon>
        <taxon>Cebidae</taxon>
        <taxon>Callitrichinae</taxon>
        <taxon>Saguinus</taxon>
    </lineage>
</organism>
<gene>
    <name evidence="2" type="ORF">P7K49_011980</name>
</gene>
<evidence type="ECO:0000256" key="1">
    <source>
        <dbReference type="SAM" id="MobiDB-lite"/>
    </source>
</evidence>
<sequence>MDTRPDRPTLRNPRREARRRALGGRRCWEQRLRTQSLAAARLGVRRRTWPRGSELGLDSPPQLQRGRGRRGEAGEEREVGVGTRPQPGRPCAAAGPGTPLPGGLDRYPSRAQNARPSFDSKAQNSPLHSIPVPESTDPAASPPSPPLKGQRISNFAYRGRGVGTLRSRGSTDSGRARRESGGVSVTEWTGPGDTRLHLVAAFPSHTPVLHSHVPPFLGLTLPLPLDLPPASLFLSLQPSSCCLSVAVRVSSSLALATLTWGVGGQGPGARVAGSLQPRRMCALLGLFNSRICTNLQSISASAQE</sequence>
<evidence type="ECO:0000313" key="3">
    <source>
        <dbReference type="Proteomes" id="UP001266305"/>
    </source>
</evidence>
<dbReference type="EMBL" id="JASSZA010000005">
    <property type="protein sequence ID" value="KAK2112233.1"/>
    <property type="molecule type" value="Genomic_DNA"/>
</dbReference>
<feature type="compositionally biased region" description="Low complexity" evidence="1">
    <location>
        <begin position="80"/>
        <end position="103"/>
    </location>
</feature>
<feature type="region of interest" description="Disordered" evidence="1">
    <location>
        <begin position="43"/>
        <end position="188"/>
    </location>
</feature>
<feature type="compositionally biased region" description="Basic and acidic residues" evidence="1">
    <location>
        <begin position="1"/>
        <end position="15"/>
    </location>
</feature>